<dbReference type="InterPro" id="IPR017969">
    <property type="entry name" value="Heavy-metal-associated_CS"/>
</dbReference>
<comment type="caution">
    <text evidence="3">The sequence shown here is derived from an EMBL/GenBank/DDBJ whole genome shotgun (WGS) entry which is preliminary data.</text>
</comment>
<evidence type="ECO:0000313" key="4">
    <source>
        <dbReference type="Proteomes" id="UP001443914"/>
    </source>
</evidence>
<organism evidence="3 4">
    <name type="scientific">Saponaria officinalis</name>
    <name type="common">Common soapwort</name>
    <name type="synonym">Lychnis saponaria</name>
    <dbReference type="NCBI Taxonomy" id="3572"/>
    <lineage>
        <taxon>Eukaryota</taxon>
        <taxon>Viridiplantae</taxon>
        <taxon>Streptophyta</taxon>
        <taxon>Embryophyta</taxon>
        <taxon>Tracheophyta</taxon>
        <taxon>Spermatophyta</taxon>
        <taxon>Magnoliopsida</taxon>
        <taxon>eudicotyledons</taxon>
        <taxon>Gunneridae</taxon>
        <taxon>Pentapetalae</taxon>
        <taxon>Caryophyllales</taxon>
        <taxon>Caryophyllaceae</taxon>
        <taxon>Caryophylleae</taxon>
        <taxon>Saponaria</taxon>
    </lineage>
</organism>
<dbReference type="InterPro" id="IPR036163">
    <property type="entry name" value="HMA_dom_sf"/>
</dbReference>
<evidence type="ECO:0000259" key="2">
    <source>
        <dbReference type="PROSITE" id="PS50846"/>
    </source>
</evidence>
<dbReference type="Gene3D" id="3.30.70.100">
    <property type="match status" value="1"/>
</dbReference>
<dbReference type="SUPFAM" id="SSF55008">
    <property type="entry name" value="HMA, heavy metal-associated domain"/>
    <property type="match status" value="1"/>
</dbReference>
<gene>
    <name evidence="3" type="ORF">RND81_14G217200</name>
</gene>
<keyword evidence="1" id="KW-0479">Metal-binding</keyword>
<keyword evidence="4" id="KW-1185">Reference proteome</keyword>
<sequence length="202" mass="20831">METTLTKTLSTTTILSLLHIRRHTISPSPPSSRFLLTRCLSSAVTLSFFSSAHLLRPNAPHHRFLSQSSASFVVGCGGGNSGVGAGDGGGGGGDGFDSVVPKVAAVDDAASISPDAIVLDVAGMTCGGCAAKVKKILENQPQVSSATVNLATETAVVLPATEAKVVPNWRQELGELLAKHLTNCGFESKSRGQGDNEGEIPY</sequence>
<dbReference type="InterPro" id="IPR006121">
    <property type="entry name" value="HMA_dom"/>
</dbReference>
<name>A0AAW1GSW8_SAPOF</name>
<protein>
    <recommendedName>
        <fullName evidence="2">HMA domain-containing protein</fullName>
    </recommendedName>
</protein>
<dbReference type="PROSITE" id="PS50846">
    <property type="entry name" value="HMA_2"/>
    <property type="match status" value="1"/>
</dbReference>
<dbReference type="FunFam" id="3.30.70.100:FF:000047">
    <property type="entry name" value="Copper-transporting ATPase PAA1, chloroplastic"/>
    <property type="match status" value="1"/>
</dbReference>
<dbReference type="AlphaFoldDB" id="A0AAW1GSW8"/>
<dbReference type="GO" id="GO:0046872">
    <property type="term" value="F:metal ion binding"/>
    <property type="evidence" value="ECO:0007669"/>
    <property type="project" value="UniProtKB-KW"/>
</dbReference>
<reference evidence="3" key="1">
    <citation type="submission" date="2024-03" db="EMBL/GenBank/DDBJ databases">
        <title>WGS assembly of Saponaria officinalis var. Norfolk2.</title>
        <authorList>
            <person name="Jenkins J."/>
            <person name="Shu S."/>
            <person name="Grimwood J."/>
            <person name="Barry K."/>
            <person name="Goodstein D."/>
            <person name="Schmutz J."/>
            <person name="Leebens-Mack J."/>
            <person name="Osbourn A."/>
        </authorList>
    </citation>
    <scope>NUCLEOTIDE SEQUENCE [LARGE SCALE GENOMIC DNA]</scope>
    <source>
        <strain evidence="3">JIC</strain>
    </source>
</reference>
<evidence type="ECO:0000256" key="1">
    <source>
        <dbReference type="ARBA" id="ARBA00022723"/>
    </source>
</evidence>
<feature type="domain" description="HMA" evidence="2">
    <location>
        <begin position="115"/>
        <end position="189"/>
    </location>
</feature>
<accession>A0AAW1GSW8</accession>
<dbReference type="Proteomes" id="UP001443914">
    <property type="component" value="Unassembled WGS sequence"/>
</dbReference>
<dbReference type="EMBL" id="JBDFQZ010000014">
    <property type="protein sequence ID" value="KAK9666866.1"/>
    <property type="molecule type" value="Genomic_DNA"/>
</dbReference>
<dbReference type="CDD" id="cd00371">
    <property type="entry name" value="HMA"/>
    <property type="match status" value="1"/>
</dbReference>
<dbReference type="PROSITE" id="PS01047">
    <property type="entry name" value="HMA_1"/>
    <property type="match status" value="1"/>
</dbReference>
<proteinExistence type="predicted"/>
<evidence type="ECO:0000313" key="3">
    <source>
        <dbReference type="EMBL" id="KAK9666866.1"/>
    </source>
</evidence>
<dbReference type="Pfam" id="PF00403">
    <property type="entry name" value="HMA"/>
    <property type="match status" value="1"/>
</dbReference>